<feature type="transmembrane region" description="Helical" evidence="8">
    <location>
        <begin position="444"/>
        <end position="468"/>
    </location>
</feature>
<name>A0A644Y3D6_9ZZZZ</name>
<evidence type="ECO:0000256" key="2">
    <source>
        <dbReference type="ARBA" id="ARBA00022448"/>
    </source>
</evidence>
<evidence type="ECO:0000256" key="7">
    <source>
        <dbReference type="ARBA" id="ARBA00023136"/>
    </source>
</evidence>
<accession>A0A644Y3D6</accession>
<evidence type="ECO:0000256" key="1">
    <source>
        <dbReference type="ARBA" id="ARBA00004651"/>
    </source>
</evidence>
<dbReference type="PROSITE" id="PS50928">
    <property type="entry name" value="ABC_TM1"/>
    <property type="match status" value="1"/>
</dbReference>
<keyword evidence="7 8" id="KW-0472">Membrane</keyword>
<keyword evidence="3" id="KW-1003">Cell membrane</keyword>
<evidence type="ECO:0000256" key="8">
    <source>
        <dbReference type="SAM" id="Phobius"/>
    </source>
</evidence>
<keyword evidence="6 8" id="KW-1133">Transmembrane helix</keyword>
<feature type="transmembrane region" description="Helical" evidence="8">
    <location>
        <begin position="101"/>
        <end position="122"/>
    </location>
</feature>
<dbReference type="Pfam" id="PF00528">
    <property type="entry name" value="BPD_transp_1"/>
    <property type="match status" value="1"/>
</dbReference>
<dbReference type="InterPro" id="IPR035906">
    <property type="entry name" value="MetI-like_sf"/>
</dbReference>
<protein>
    <recommendedName>
        <fullName evidence="9">ABC transmembrane type-1 domain-containing protein</fullName>
    </recommendedName>
</protein>
<evidence type="ECO:0000313" key="10">
    <source>
        <dbReference type="EMBL" id="MPM23065.1"/>
    </source>
</evidence>
<keyword evidence="2" id="KW-0813">Transport</keyword>
<evidence type="ECO:0000256" key="5">
    <source>
        <dbReference type="ARBA" id="ARBA00022692"/>
    </source>
</evidence>
<feature type="transmembrane region" description="Helical" evidence="8">
    <location>
        <begin position="225"/>
        <end position="249"/>
    </location>
</feature>
<evidence type="ECO:0000256" key="3">
    <source>
        <dbReference type="ARBA" id="ARBA00022475"/>
    </source>
</evidence>
<comment type="subcellular location">
    <subcellularLocation>
        <location evidence="1">Cell membrane</location>
        <topology evidence="1">Multi-pass membrane protein</topology>
    </subcellularLocation>
</comment>
<dbReference type="GO" id="GO:1990060">
    <property type="term" value="C:maltose transport complex"/>
    <property type="evidence" value="ECO:0007669"/>
    <property type="project" value="TreeGrafter"/>
</dbReference>
<feature type="transmembrane region" description="Helical" evidence="8">
    <location>
        <begin position="158"/>
        <end position="184"/>
    </location>
</feature>
<dbReference type="PANTHER" id="PTHR47314:SF1">
    <property type="entry name" value="MALTOSE_MALTODEXTRIN TRANSPORT SYSTEM PERMEASE PROTEIN MALF"/>
    <property type="match status" value="1"/>
</dbReference>
<dbReference type="AlphaFoldDB" id="A0A644Y3D6"/>
<comment type="caution">
    <text evidence="10">The sequence shown here is derived from an EMBL/GenBank/DDBJ whole genome shotgun (WGS) entry which is preliminary data.</text>
</comment>
<dbReference type="GO" id="GO:0015423">
    <property type="term" value="F:ABC-type maltose transporter activity"/>
    <property type="evidence" value="ECO:0007669"/>
    <property type="project" value="TreeGrafter"/>
</dbReference>
<proteinExistence type="predicted"/>
<dbReference type="EMBL" id="VSSQ01003949">
    <property type="protein sequence ID" value="MPM23065.1"/>
    <property type="molecule type" value="Genomic_DNA"/>
</dbReference>
<dbReference type="SUPFAM" id="SSF161098">
    <property type="entry name" value="MetI-like"/>
    <property type="match status" value="1"/>
</dbReference>
<reference evidence="10" key="1">
    <citation type="submission" date="2019-08" db="EMBL/GenBank/DDBJ databases">
        <authorList>
            <person name="Kucharzyk K."/>
            <person name="Murdoch R.W."/>
            <person name="Higgins S."/>
            <person name="Loffler F."/>
        </authorList>
    </citation>
    <scope>NUCLEOTIDE SEQUENCE</scope>
</reference>
<dbReference type="GO" id="GO:0042956">
    <property type="term" value="P:maltodextrin transmembrane transport"/>
    <property type="evidence" value="ECO:0007669"/>
    <property type="project" value="TreeGrafter"/>
</dbReference>
<feature type="transmembrane region" description="Helical" evidence="8">
    <location>
        <begin position="49"/>
        <end position="67"/>
    </location>
</feature>
<keyword evidence="5 8" id="KW-0812">Transmembrane</keyword>
<dbReference type="PANTHER" id="PTHR47314">
    <property type="entry name" value="MALTOSE/MALTODEXTRIN TRANSPORT SYSTEM PERMEASE PROTEIN MALF"/>
    <property type="match status" value="1"/>
</dbReference>
<feature type="transmembrane region" description="Helical" evidence="8">
    <location>
        <begin position="261"/>
        <end position="281"/>
    </location>
</feature>
<dbReference type="CDD" id="cd06261">
    <property type="entry name" value="TM_PBP2"/>
    <property type="match status" value="1"/>
</dbReference>
<organism evidence="10">
    <name type="scientific">bioreactor metagenome</name>
    <dbReference type="NCBI Taxonomy" id="1076179"/>
    <lineage>
        <taxon>unclassified sequences</taxon>
        <taxon>metagenomes</taxon>
        <taxon>ecological metagenomes</taxon>
    </lineage>
</organism>
<gene>
    <name evidence="10" type="ORF">SDC9_69528</name>
</gene>
<evidence type="ECO:0000256" key="4">
    <source>
        <dbReference type="ARBA" id="ARBA00022597"/>
    </source>
</evidence>
<feature type="transmembrane region" description="Helical" evidence="8">
    <location>
        <begin position="375"/>
        <end position="396"/>
    </location>
</feature>
<sequence>METRTHDGAHAFLPIRAVKSWTQGDVFVKLTPLFWGIGYLRRRQFIKGLLAFFFEVIAVLFTLSYGVPNLAKFGTLGTVKRATVYNPATLKNEVNVYDNSFLILLFSLVALVVIAAAVILILRMVEDAHKLQLADASGKHINTFREDVRELFNGRFHITLLTLPTLGIIVFTVIPLIFMILVAFTNYDQSHMAPTELFTWVGLDNFTRLFKDSLSETFGYSFGKVLGWTLTWATFSTFTCYFGGIALSLMINHKRTRVKKLWRTLFVICIAVPQFVSLLLVRNFFADTGIVNTICNNAGITSFLKSVGLVGATLDHIPFLTDAGWAKFMIILINFWIGVPYLMLIATGVLMNIPTEYYESAKIDGANAIQTFNRITMPFMFSVTLPYLITSFIANINNFNVIYLLTQDVYYTMDTKLAASNAKDIDLLVTWLYRLTNDSYNYKMASVIGILVFIVCAVFTLLAFNYTFRKGREDKFQ</sequence>
<feature type="domain" description="ABC transmembrane type-1" evidence="9">
    <location>
        <begin position="226"/>
        <end position="463"/>
    </location>
</feature>
<dbReference type="InterPro" id="IPR000515">
    <property type="entry name" value="MetI-like"/>
</dbReference>
<keyword evidence="4" id="KW-0762">Sugar transport</keyword>
<evidence type="ECO:0000256" key="6">
    <source>
        <dbReference type="ARBA" id="ARBA00022989"/>
    </source>
</evidence>
<evidence type="ECO:0000259" key="9">
    <source>
        <dbReference type="PROSITE" id="PS50928"/>
    </source>
</evidence>
<feature type="transmembrane region" description="Helical" evidence="8">
    <location>
        <begin position="328"/>
        <end position="354"/>
    </location>
</feature>
<dbReference type="Gene3D" id="1.10.3720.10">
    <property type="entry name" value="MetI-like"/>
    <property type="match status" value="1"/>
</dbReference>